<organism evidence="1">
    <name type="scientific">marine metagenome</name>
    <dbReference type="NCBI Taxonomy" id="408172"/>
    <lineage>
        <taxon>unclassified sequences</taxon>
        <taxon>metagenomes</taxon>
        <taxon>ecological metagenomes</taxon>
    </lineage>
</organism>
<proteinExistence type="predicted"/>
<dbReference type="EMBL" id="UINC01092576">
    <property type="protein sequence ID" value="SVC46278.1"/>
    <property type="molecule type" value="Genomic_DNA"/>
</dbReference>
<feature type="non-terminal residue" evidence="1">
    <location>
        <position position="1"/>
    </location>
</feature>
<accession>A0A382MCL4</accession>
<evidence type="ECO:0000313" key="1">
    <source>
        <dbReference type="EMBL" id="SVC46278.1"/>
    </source>
</evidence>
<sequence>MQMQMKNRLSSRLTIVYHQTKSIIYTEHSS</sequence>
<feature type="non-terminal residue" evidence="1">
    <location>
        <position position="30"/>
    </location>
</feature>
<protein>
    <submittedName>
        <fullName evidence="1">Uncharacterized protein</fullName>
    </submittedName>
</protein>
<gene>
    <name evidence="1" type="ORF">METZ01_LOCUS299132</name>
</gene>
<dbReference type="AlphaFoldDB" id="A0A382MCL4"/>
<name>A0A382MCL4_9ZZZZ</name>
<reference evidence="1" key="1">
    <citation type="submission" date="2018-05" db="EMBL/GenBank/DDBJ databases">
        <authorList>
            <person name="Lanie J.A."/>
            <person name="Ng W.-L."/>
            <person name="Kazmierczak K.M."/>
            <person name="Andrzejewski T.M."/>
            <person name="Davidsen T.M."/>
            <person name="Wayne K.J."/>
            <person name="Tettelin H."/>
            <person name="Glass J.I."/>
            <person name="Rusch D."/>
            <person name="Podicherti R."/>
            <person name="Tsui H.-C.T."/>
            <person name="Winkler M.E."/>
        </authorList>
    </citation>
    <scope>NUCLEOTIDE SEQUENCE</scope>
</reference>